<organism evidence="1">
    <name type="scientific">viral metagenome</name>
    <dbReference type="NCBI Taxonomy" id="1070528"/>
    <lineage>
        <taxon>unclassified sequences</taxon>
        <taxon>metagenomes</taxon>
        <taxon>organismal metagenomes</taxon>
    </lineage>
</organism>
<evidence type="ECO:0000313" key="1">
    <source>
        <dbReference type="EMBL" id="QHU08607.1"/>
    </source>
</evidence>
<name>A0A6C0JW45_9ZZZZ</name>
<dbReference type="AlphaFoldDB" id="A0A6C0JW45"/>
<proteinExistence type="predicted"/>
<protein>
    <submittedName>
        <fullName evidence="1">Uncharacterized protein</fullName>
    </submittedName>
</protein>
<reference evidence="1" key="1">
    <citation type="journal article" date="2020" name="Nature">
        <title>Giant virus diversity and host interactions through global metagenomics.</title>
        <authorList>
            <person name="Schulz F."/>
            <person name="Roux S."/>
            <person name="Paez-Espino D."/>
            <person name="Jungbluth S."/>
            <person name="Walsh D.A."/>
            <person name="Denef V.J."/>
            <person name="McMahon K.D."/>
            <person name="Konstantinidis K.T."/>
            <person name="Eloe-Fadrosh E.A."/>
            <person name="Kyrpides N.C."/>
            <person name="Woyke T."/>
        </authorList>
    </citation>
    <scope>NUCLEOTIDE SEQUENCE</scope>
    <source>
        <strain evidence="1">GVMAG-S-1063924-116</strain>
    </source>
</reference>
<sequence>MTGISDLYEKCSKCDKIMTPDRRKDIIKKINAVSRTTEDSSHLRAQIIAFISIYNGNTGKINDYPGGYKKILMGVYYPESELPDDLLNALNELIESEKRG</sequence>
<dbReference type="EMBL" id="MN740698">
    <property type="protein sequence ID" value="QHU08607.1"/>
    <property type="molecule type" value="Genomic_DNA"/>
</dbReference>
<accession>A0A6C0JW45</accession>